<evidence type="ECO:0000313" key="3">
    <source>
        <dbReference type="EMBL" id="TWE12321.1"/>
    </source>
</evidence>
<name>A0A561E9P3_9MICO</name>
<dbReference type="InterPro" id="IPR038765">
    <property type="entry name" value="Papain-like_cys_pep_sf"/>
</dbReference>
<feature type="chain" id="PRO_5022188872" evidence="2">
    <location>
        <begin position="25"/>
        <end position="539"/>
    </location>
</feature>
<evidence type="ECO:0000256" key="1">
    <source>
        <dbReference type="SAM" id="MobiDB-lite"/>
    </source>
</evidence>
<feature type="region of interest" description="Disordered" evidence="1">
    <location>
        <begin position="29"/>
        <end position="48"/>
    </location>
</feature>
<dbReference type="AlphaFoldDB" id="A0A561E9P3"/>
<dbReference type="Gene3D" id="3.90.1720.10">
    <property type="entry name" value="endopeptidase domain like (from Nostoc punctiforme)"/>
    <property type="match status" value="1"/>
</dbReference>
<evidence type="ECO:0000313" key="4">
    <source>
        <dbReference type="Proteomes" id="UP000318297"/>
    </source>
</evidence>
<feature type="signal peptide" evidence="2">
    <location>
        <begin position="1"/>
        <end position="24"/>
    </location>
</feature>
<accession>A0A561E9P3</accession>
<sequence length="539" mass="55259">MNLKKTTITMLVAGSFAVAPAAFAATGTAAPHAAPRVGRSTVTTTPTTVEPALTGTQIHQRALAWIDEHVPYSQTTYVDGPAPYVGPYRTDCSGFVSMAWGLNTSDTTQSLRGVATQITDSQLQMGDILDYNSTKDPTDGSHVVMFVSWANAQHTAYLADENDGQQGAVEHVIPFPYYPGVMDGSSTWIAYRDNNLVPPVAPPVTGRVTGKIAMVTRANGEVDVVAPLPKTGQLVEYVRPAGSTTWSARPISGAFGSSPSLSLSSAGALDLVYQGAGGTQLWRAHQASTGASWALDKVTGAFGSDPVAVTRSSGELDVAYVGAGGTQIWIASQPSGKNWSVNKVTGAFGNQLTAGLSSDSKTLDLAYVGAGSTQIWQTSAANGSDTSWSESKVTGAFGSDPVLLQQPDGKLDVAYVGAGSSQIWFATGTPGSWALQKAVGAFGGDLGTGLSSNGTFDITYVGSGSTQLWRTVHPVGGSSWAGAKLTGAFGSEAATTMQGSGTTETAYVGAGSDQLWLATQPSGGTVVGKIGTGTTASAS</sequence>
<reference evidence="3 4" key="1">
    <citation type="submission" date="2019-06" db="EMBL/GenBank/DDBJ databases">
        <title>Sequencing the genomes of 1000 actinobacteria strains.</title>
        <authorList>
            <person name="Klenk H.-P."/>
        </authorList>
    </citation>
    <scope>NUCLEOTIDE SEQUENCE [LARGE SCALE GENOMIC DNA]</scope>
    <source>
        <strain evidence="3 4">DSM 19560</strain>
    </source>
</reference>
<dbReference type="RefSeq" id="WP_145226244.1">
    <property type="nucleotide sequence ID" value="NZ_VIVQ01000001.1"/>
</dbReference>
<keyword evidence="2" id="KW-0732">Signal</keyword>
<dbReference type="SUPFAM" id="SSF54001">
    <property type="entry name" value="Cysteine proteinases"/>
    <property type="match status" value="1"/>
</dbReference>
<dbReference type="OrthoDB" id="5620138at2"/>
<keyword evidence="4" id="KW-1185">Reference proteome</keyword>
<comment type="caution">
    <text evidence="3">The sequence shown here is derived from an EMBL/GenBank/DDBJ whole genome shotgun (WGS) entry which is preliminary data.</text>
</comment>
<dbReference type="SUPFAM" id="SSF89372">
    <property type="entry name" value="Fucose-specific lectin"/>
    <property type="match status" value="2"/>
</dbReference>
<keyword evidence="3" id="KW-0378">Hydrolase</keyword>
<organism evidence="3 4">
    <name type="scientific">Rudaeicoccus suwonensis</name>
    <dbReference type="NCBI Taxonomy" id="657409"/>
    <lineage>
        <taxon>Bacteria</taxon>
        <taxon>Bacillati</taxon>
        <taxon>Actinomycetota</taxon>
        <taxon>Actinomycetes</taxon>
        <taxon>Micrococcales</taxon>
        <taxon>Dermacoccaceae</taxon>
        <taxon>Rudaeicoccus</taxon>
    </lineage>
</organism>
<dbReference type="Proteomes" id="UP000318297">
    <property type="component" value="Unassembled WGS sequence"/>
</dbReference>
<evidence type="ECO:0000256" key="2">
    <source>
        <dbReference type="SAM" id="SignalP"/>
    </source>
</evidence>
<proteinExistence type="predicted"/>
<gene>
    <name evidence="3" type="ORF">BKA23_1122</name>
</gene>
<protein>
    <submittedName>
        <fullName evidence="3">Cell wall-associated NlpC family hydrolase</fullName>
    </submittedName>
</protein>
<dbReference type="EMBL" id="VIVQ01000001">
    <property type="protein sequence ID" value="TWE12321.1"/>
    <property type="molecule type" value="Genomic_DNA"/>
</dbReference>
<dbReference type="GO" id="GO:0016787">
    <property type="term" value="F:hydrolase activity"/>
    <property type="evidence" value="ECO:0007669"/>
    <property type="project" value="UniProtKB-KW"/>
</dbReference>